<proteinExistence type="predicted"/>
<reference evidence="2 3" key="1">
    <citation type="journal article" date="2015" name="Sci. Rep.">
        <title>The power of single molecule real-time sequencing technology in the de novo assembly of a eukaryotic genome.</title>
        <authorList>
            <person name="Sakai H."/>
            <person name="Naito K."/>
            <person name="Ogiso-Tanaka E."/>
            <person name="Takahashi Y."/>
            <person name="Iseki K."/>
            <person name="Muto C."/>
            <person name="Satou K."/>
            <person name="Teruya K."/>
            <person name="Shiroma A."/>
            <person name="Shimoji M."/>
            <person name="Hirano T."/>
            <person name="Itoh T."/>
            <person name="Kaga A."/>
            <person name="Tomooka N."/>
        </authorList>
    </citation>
    <scope>NUCLEOTIDE SEQUENCE [LARGE SCALE GENOMIC DNA]</scope>
    <source>
        <strain evidence="3">cv. Shumari</strain>
    </source>
</reference>
<feature type="non-terminal residue" evidence="2">
    <location>
        <position position="92"/>
    </location>
</feature>
<keyword evidence="3" id="KW-1185">Reference proteome</keyword>
<organism evidence="2 3">
    <name type="scientific">Vigna angularis var. angularis</name>
    <dbReference type="NCBI Taxonomy" id="157739"/>
    <lineage>
        <taxon>Eukaryota</taxon>
        <taxon>Viridiplantae</taxon>
        <taxon>Streptophyta</taxon>
        <taxon>Embryophyta</taxon>
        <taxon>Tracheophyta</taxon>
        <taxon>Spermatophyta</taxon>
        <taxon>Magnoliopsida</taxon>
        <taxon>eudicotyledons</taxon>
        <taxon>Gunneridae</taxon>
        <taxon>Pentapetalae</taxon>
        <taxon>rosids</taxon>
        <taxon>fabids</taxon>
        <taxon>Fabales</taxon>
        <taxon>Fabaceae</taxon>
        <taxon>Papilionoideae</taxon>
        <taxon>50 kb inversion clade</taxon>
        <taxon>NPAAA clade</taxon>
        <taxon>indigoferoid/millettioid clade</taxon>
        <taxon>Phaseoleae</taxon>
        <taxon>Vigna</taxon>
    </lineage>
</organism>
<sequence length="92" mass="10804">MLWDLVFQFFHVVVDVLLYLFCGWKVGGVFGVVTLLWTFVSSTRLWSIIFFRCWCGGVFVVSHNGRTLTLSFTLSFWCFSNRNYLTSVDCYF</sequence>
<name>A0A0S3SX15_PHAAN</name>
<protein>
    <submittedName>
        <fullName evidence="2">Uncharacterized protein</fullName>
    </submittedName>
</protein>
<keyword evidence="1" id="KW-1133">Transmembrane helix</keyword>
<feature type="transmembrane region" description="Helical" evidence="1">
    <location>
        <begin position="12"/>
        <end position="39"/>
    </location>
</feature>
<evidence type="ECO:0000313" key="2">
    <source>
        <dbReference type="EMBL" id="BAT97382.1"/>
    </source>
</evidence>
<dbReference type="EMBL" id="AP015042">
    <property type="protein sequence ID" value="BAT97382.1"/>
    <property type="molecule type" value="Genomic_DNA"/>
</dbReference>
<gene>
    <name evidence="2" type="primary">Vigan.09G081200</name>
    <name evidence="2" type="ORF">VIGAN_09081200</name>
</gene>
<dbReference type="Proteomes" id="UP000291084">
    <property type="component" value="Chromosome 9"/>
</dbReference>
<keyword evidence="1" id="KW-0472">Membrane</keyword>
<keyword evidence="1" id="KW-0812">Transmembrane</keyword>
<accession>A0A0S3SX15</accession>
<dbReference type="AlphaFoldDB" id="A0A0S3SX15"/>
<evidence type="ECO:0000313" key="3">
    <source>
        <dbReference type="Proteomes" id="UP000291084"/>
    </source>
</evidence>
<evidence type="ECO:0000256" key="1">
    <source>
        <dbReference type="SAM" id="Phobius"/>
    </source>
</evidence>